<dbReference type="EMBL" id="BAAAVA010000093">
    <property type="protein sequence ID" value="GAA2946771.1"/>
    <property type="molecule type" value="Genomic_DNA"/>
</dbReference>
<evidence type="ECO:0000313" key="1">
    <source>
        <dbReference type="EMBL" id="GAA2946771.1"/>
    </source>
</evidence>
<name>A0ABN3XC66_9ACTN</name>
<accession>A0ABN3XC66</accession>
<comment type="caution">
    <text evidence="1">The sequence shown here is derived from an EMBL/GenBank/DDBJ whole genome shotgun (WGS) entry which is preliminary data.</text>
</comment>
<protein>
    <submittedName>
        <fullName evidence="1">Uncharacterized protein</fullName>
    </submittedName>
</protein>
<organism evidence="1 2">
    <name type="scientific">Streptomyces erythrogriseus</name>
    <dbReference type="NCBI Taxonomy" id="284027"/>
    <lineage>
        <taxon>Bacteria</taxon>
        <taxon>Bacillati</taxon>
        <taxon>Actinomycetota</taxon>
        <taxon>Actinomycetes</taxon>
        <taxon>Kitasatosporales</taxon>
        <taxon>Streptomycetaceae</taxon>
        <taxon>Streptomyces</taxon>
        <taxon>Streptomyces griseoincarnatus group</taxon>
    </lineage>
</organism>
<sequence length="128" mass="13577">MCHVYTVGPSEARVGRPVRGAGTCAPGPDGAAAALSPWVAAPWAGAAPRVLLARFPVLLGLRCDVVIHPVARAVSRHRQWLCRAVARWFLRQCDQCGSLRGGVFGRFGRVPSSVSQEEASSAKTDKAT</sequence>
<gene>
    <name evidence="1" type="ORF">GCM10010478_55000</name>
</gene>
<proteinExistence type="predicted"/>
<keyword evidence="2" id="KW-1185">Reference proteome</keyword>
<reference evidence="1 2" key="1">
    <citation type="journal article" date="2019" name="Int. J. Syst. Evol. Microbiol.">
        <title>The Global Catalogue of Microorganisms (GCM) 10K type strain sequencing project: providing services to taxonomists for standard genome sequencing and annotation.</title>
        <authorList>
            <consortium name="The Broad Institute Genomics Platform"/>
            <consortium name="The Broad Institute Genome Sequencing Center for Infectious Disease"/>
            <person name="Wu L."/>
            <person name="Ma J."/>
        </authorList>
    </citation>
    <scope>NUCLEOTIDE SEQUENCE [LARGE SCALE GENOMIC DNA]</scope>
    <source>
        <strain evidence="1 2">JCM 9650</strain>
    </source>
</reference>
<dbReference type="Proteomes" id="UP001501423">
    <property type="component" value="Unassembled WGS sequence"/>
</dbReference>
<evidence type="ECO:0000313" key="2">
    <source>
        <dbReference type="Proteomes" id="UP001501423"/>
    </source>
</evidence>